<dbReference type="Pfam" id="PF07645">
    <property type="entry name" value="EGF_CA"/>
    <property type="match status" value="5"/>
</dbReference>
<feature type="region of interest" description="Disordered" evidence="10">
    <location>
        <begin position="684"/>
        <end position="708"/>
    </location>
</feature>
<feature type="transmembrane region" description="Helical" evidence="11">
    <location>
        <begin position="48"/>
        <end position="73"/>
    </location>
</feature>
<evidence type="ECO:0000256" key="7">
    <source>
        <dbReference type="ARBA" id="ARBA00023157"/>
    </source>
</evidence>
<dbReference type="InterPro" id="IPR024731">
    <property type="entry name" value="NELL2-like_EGF"/>
</dbReference>
<dbReference type="SMART" id="SM00539">
    <property type="entry name" value="NIDO"/>
    <property type="match status" value="2"/>
</dbReference>
<feature type="transmembrane region" description="Helical" evidence="11">
    <location>
        <begin position="12"/>
        <end position="36"/>
    </location>
</feature>
<keyword evidence="4" id="KW-0732">Signal</keyword>
<keyword evidence="11" id="KW-1133">Transmembrane helix</keyword>
<evidence type="ECO:0000256" key="10">
    <source>
        <dbReference type="SAM" id="MobiDB-lite"/>
    </source>
</evidence>
<dbReference type="PROSITE" id="PS50026">
    <property type="entry name" value="EGF_3"/>
    <property type="match status" value="5"/>
</dbReference>
<keyword evidence="3 9" id="KW-0245">EGF-like domain</keyword>
<keyword evidence="6" id="KW-0106">Calcium</keyword>
<feature type="region of interest" description="Disordered" evidence="10">
    <location>
        <begin position="403"/>
        <end position="422"/>
    </location>
</feature>
<evidence type="ECO:0000259" key="12">
    <source>
        <dbReference type="PROSITE" id="PS50026"/>
    </source>
</evidence>
<evidence type="ECO:0000256" key="6">
    <source>
        <dbReference type="ARBA" id="ARBA00022837"/>
    </source>
</evidence>
<keyword evidence="8" id="KW-0325">Glycoprotein</keyword>
<evidence type="ECO:0000256" key="8">
    <source>
        <dbReference type="ARBA" id="ARBA00023180"/>
    </source>
</evidence>
<dbReference type="InterPro" id="IPR001881">
    <property type="entry name" value="EGF-like_Ca-bd_dom"/>
</dbReference>
<dbReference type="SMART" id="SM00179">
    <property type="entry name" value="EGF_CA"/>
    <property type="match status" value="6"/>
</dbReference>
<proteinExistence type="predicted"/>
<feature type="transmembrane region" description="Helical" evidence="11">
    <location>
        <begin position="1416"/>
        <end position="1441"/>
    </location>
</feature>
<dbReference type="Proteomes" id="UP000580250">
    <property type="component" value="Unassembled WGS sequence"/>
</dbReference>
<keyword evidence="2" id="KW-0964">Secreted</keyword>
<protein>
    <submittedName>
        <fullName evidence="14">Uncharacterized protein</fullName>
    </submittedName>
</protein>
<dbReference type="InterPro" id="IPR049883">
    <property type="entry name" value="NOTCH1_EGF-like"/>
</dbReference>
<evidence type="ECO:0000256" key="4">
    <source>
        <dbReference type="ARBA" id="ARBA00022729"/>
    </source>
</evidence>
<dbReference type="PANTHER" id="PTHR24039">
    <property type="entry name" value="FIBRILLIN-RELATED"/>
    <property type="match status" value="1"/>
</dbReference>
<dbReference type="Gene3D" id="2.170.300.10">
    <property type="entry name" value="Tie2 ligand-binding domain superfamily"/>
    <property type="match status" value="2"/>
</dbReference>
<dbReference type="InterPro" id="IPR000742">
    <property type="entry name" value="EGF"/>
</dbReference>
<dbReference type="InterPro" id="IPR000152">
    <property type="entry name" value="EGF-type_Asp/Asn_hydroxyl_site"/>
</dbReference>
<keyword evidence="11" id="KW-0812">Transmembrane</keyword>
<dbReference type="Pfam" id="PF12947">
    <property type="entry name" value="EGF_3"/>
    <property type="match status" value="1"/>
</dbReference>
<feature type="domain" description="NIDO" evidence="13">
    <location>
        <begin position="1018"/>
        <end position="1175"/>
    </location>
</feature>
<evidence type="ECO:0000256" key="11">
    <source>
        <dbReference type="SAM" id="Phobius"/>
    </source>
</evidence>
<gene>
    <name evidence="14" type="ORF">MENT_LOCUS6387</name>
</gene>
<name>A0A6V7U2P0_MELEN</name>
<dbReference type="FunFam" id="2.10.25.10:FF:000014">
    <property type="entry name" value="Latent-transforming growth factor beta-binding protein 3"/>
    <property type="match status" value="1"/>
</dbReference>
<feature type="domain" description="EGF-like" evidence="12">
    <location>
        <begin position="852"/>
        <end position="894"/>
    </location>
</feature>
<evidence type="ECO:0000259" key="13">
    <source>
        <dbReference type="PROSITE" id="PS51220"/>
    </source>
</evidence>
<evidence type="ECO:0000313" key="15">
    <source>
        <dbReference type="Proteomes" id="UP000580250"/>
    </source>
</evidence>
<feature type="domain" description="EGF-like" evidence="12">
    <location>
        <begin position="895"/>
        <end position="935"/>
    </location>
</feature>
<dbReference type="EMBL" id="CAJEWN010000024">
    <property type="protein sequence ID" value="CAD2140036.1"/>
    <property type="molecule type" value="Genomic_DNA"/>
</dbReference>
<dbReference type="CDD" id="cd00054">
    <property type="entry name" value="EGF_CA"/>
    <property type="match status" value="5"/>
</dbReference>
<dbReference type="GO" id="GO:0005509">
    <property type="term" value="F:calcium ion binding"/>
    <property type="evidence" value="ECO:0007669"/>
    <property type="project" value="InterPro"/>
</dbReference>
<keyword evidence="11" id="KW-0472">Membrane</keyword>
<dbReference type="InterPro" id="IPR009030">
    <property type="entry name" value="Growth_fac_rcpt_cys_sf"/>
</dbReference>
<reference evidence="14 15" key="1">
    <citation type="submission" date="2020-08" db="EMBL/GenBank/DDBJ databases">
        <authorList>
            <person name="Koutsovoulos G."/>
            <person name="Danchin GJ E."/>
        </authorList>
    </citation>
    <scope>NUCLEOTIDE SEQUENCE [LARGE SCALE GENOMIC DNA]</scope>
</reference>
<evidence type="ECO:0000256" key="3">
    <source>
        <dbReference type="ARBA" id="ARBA00022536"/>
    </source>
</evidence>
<feature type="compositionally biased region" description="Low complexity" evidence="10">
    <location>
        <begin position="699"/>
        <end position="708"/>
    </location>
</feature>
<accession>A0A6V7U2P0</accession>
<evidence type="ECO:0000256" key="1">
    <source>
        <dbReference type="ARBA" id="ARBA00004613"/>
    </source>
</evidence>
<dbReference type="InterPro" id="IPR003886">
    <property type="entry name" value="NIDO_dom"/>
</dbReference>
<dbReference type="PROSITE" id="PS01186">
    <property type="entry name" value="EGF_2"/>
    <property type="match status" value="4"/>
</dbReference>
<keyword evidence="5" id="KW-0677">Repeat</keyword>
<feature type="domain" description="EGF-like" evidence="12">
    <location>
        <begin position="1237"/>
        <end position="1278"/>
    </location>
</feature>
<keyword evidence="7" id="KW-1015">Disulfide bond</keyword>
<evidence type="ECO:0000313" key="14">
    <source>
        <dbReference type="EMBL" id="CAD2140036.1"/>
    </source>
</evidence>
<dbReference type="Pfam" id="PF06119">
    <property type="entry name" value="NIDO"/>
    <property type="match status" value="2"/>
</dbReference>
<dbReference type="SUPFAM" id="SSF57196">
    <property type="entry name" value="EGF/Laminin"/>
    <property type="match status" value="2"/>
</dbReference>
<sequence length="1495" mass="165893">MYFCFVFPDVFSLCFLLVPLMFIDVFRYFLCFPTLFFPDVFTINFSEYFPDVFFCVLFVFSLYSFPVVFSLFTRKMPLKLLFLTNIIFINFLPQFLAEINSTLNPPRNNSISSKMERRRFYFLNKSRQRRQLLEAPISSSGAQQIDLNITVPFVFSARLYPYGVKNGDAELVQEYNEFRSSTPILFLGKSIDKIWICRNGLVSLSPTFIGAGMPTQIPIKSGEPLIAVFWTESEHSGSYKRRLFVRESIDKNTLGLAQNEVNIQFRYGNSFTPQSVIIITWLEESEGDNNVLFQLALILDKNACFAHFVYSHVPEEEAIIGINGPQSISSQQDNEEIKNEEETLTNSSPIADVEEIPEEIREEEEKRETSFNQQNNLNNQQNIQQQKHKRVEAIPILERHKRQQEKHSKQQSKHFVFPGSGKTSLQVTQQSNIGIPGEWLIRIDNPERVFLCGAGFKGLECVDSCLPLQWYMDCSKSCHCADGKACNVDTGECPESKCSPGWQGPPICDDDIDECANPETTCPDEQPDCMNTPGSFLCFCVEYDNLTGLCVSPQPDSPFSTNIALEPSTEASSISHQNLIFSKEEGKERIQVPIASLSLIPQLGPKTKHTLTNTRRQQERQPLAINNEAINNNGLSIKVLPVTIQPLFAGVRPSHPSPPNNLSPHLSQQSSLNELTPLLPSNIPLSSQSKFRHHPNLPPQISSTSIPKTTTTLIPSSNLIFADCHRQCIAEQGICLEGGECRCAPGWQGDGRVACLDIDECASKNEKICGSNAECQNLPGSYQCVCNSGFVANPNGQGCLDVDECAESAVLNTLENVCPHANTRCQNTIGGFHCECSPGFNGDPNNGEGCNDIDECLTAEYYCGKHATCVNLIGSFRCDCNAGFERQSNSNHCQDIDECADASNCHKGSAICTNLEGSFHCECIEGFIGDGRQCHESILFPTTTKQTTSSLFNNNLSPLTTKEVHLEHGKTLNIFGKQYSTFYVSPKGIISIGAPLNETIVSNIFTDNGGGLPPLILPLVANYDTKSMGSIIDVMVVDEDKTQLLGDSFQRRRRGGLLSRASLLIRDGFRIAEFQATQLIVATFNKLVTTQKDLTEEMSNTFQAALIQGQTPDDLKQNNFSTFVIFLYQSISINGQMLSGIFHPFLGFQSLPVDLLLRNSNVGQPGKWIFRIDNPSKIYSCPSGTLGPPICQQECEPGTWGLDCASRCNCFGSIPCDFASGMCAGGLCFIGKNCAEDIDECSLQLHKCSANATCSNTPPGSYTCACAPTFIGNGFNCTMFDPCKKRFNEHCHIYAHCDSSNEEIPECICNEGFHGDGRKLCTPNAETSTSSSTTTTSQTSTIMEITSTKTLETTQQTTKFKTTNTNIFEKHYTPTTTSNVVERVGNNQERGKIFKEEKIGMTDKELLAAANESGTLILVVCSILGSTWLIIAVVFLLIYCFKRRLRQVEYNGGPQMLGWTPKRGIINNNTLSTCNRGINRLNRYNNNNFAITKFG</sequence>
<feature type="region of interest" description="Disordered" evidence="10">
    <location>
        <begin position="651"/>
        <end position="670"/>
    </location>
</feature>
<dbReference type="PROSITE" id="PS51220">
    <property type="entry name" value="NIDO"/>
    <property type="match status" value="1"/>
</dbReference>
<evidence type="ECO:0000256" key="9">
    <source>
        <dbReference type="PROSITE-ProRule" id="PRU00076"/>
    </source>
</evidence>
<comment type="caution">
    <text evidence="9">Lacks conserved residue(s) required for the propagation of feature annotation.</text>
</comment>
<dbReference type="GO" id="GO:0071944">
    <property type="term" value="C:cell periphery"/>
    <property type="evidence" value="ECO:0007669"/>
    <property type="project" value="UniProtKB-ARBA"/>
</dbReference>
<dbReference type="InterPro" id="IPR018097">
    <property type="entry name" value="EGF_Ca-bd_CS"/>
</dbReference>
<dbReference type="FunFam" id="2.10.25.10:FF:000038">
    <property type="entry name" value="Fibrillin 2"/>
    <property type="match status" value="3"/>
</dbReference>
<dbReference type="PROSITE" id="PS01187">
    <property type="entry name" value="EGF_CA"/>
    <property type="match status" value="3"/>
</dbReference>
<dbReference type="SUPFAM" id="SSF57184">
    <property type="entry name" value="Growth factor receptor domain"/>
    <property type="match status" value="1"/>
</dbReference>
<organism evidence="14 15">
    <name type="scientific">Meloidogyne enterolobii</name>
    <name type="common">Root-knot nematode worm</name>
    <name type="synonym">Meloidogyne mayaguensis</name>
    <dbReference type="NCBI Taxonomy" id="390850"/>
    <lineage>
        <taxon>Eukaryota</taxon>
        <taxon>Metazoa</taxon>
        <taxon>Ecdysozoa</taxon>
        <taxon>Nematoda</taxon>
        <taxon>Chromadorea</taxon>
        <taxon>Rhabditida</taxon>
        <taxon>Tylenchina</taxon>
        <taxon>Tylenchomorpha</taxon>
        <taxon>Tylenchoidea</taxon>
        <taxon>Meloidogynidae</taxon>
        <taxon>Meloidogyninae</taxon>
        <taxon>Meloidogyne</taxon>
    </lineage>
</organism>
<dbReference type="Gene3D" id="2.10.25.10">
    <property type="entry name" value="Laminin"/>
    <property type="match status" value="7"/>
</dbReference>
<dbReference type="PANTHER" id="PTHR24039:SF28">
    <property type="entry name" value="EGF-LIKE DOMAIN-CONTAINING PROTEIN"/>
    <property type="match status" value="1"/>
</dbReference>
<dbReference type="GO" id="GO:0005576">
    <property type="term" value="C:extracellular region"/>
    <property type="evidence" value="ECO:0007669"/>
    <property type="project" value="UniProtKB-SubCell"/>
</dbReference>
<comment type="subcellular location">
    <subcellularLocation>
        <location evidence="1">Secreted</location>
    </subcellularLocation>
</comment>
<feature type="region of interest" description="Disordered" evidence="10">
    <location>
        <begin position="324"/>
        <end position="346"/>
    </location>
</feature>
<feature type="domain" description="EGF-like" evidence="12">
    <location>
        <begin position="801"/>
        <end position="851"/>
    </location>
</feature>
<dbReference type="SMART" id="SM00181">
    <property type="entry name" value="EGF"/>
    <property type="match status" value="8"/>
</dbReference>
<feature type="domain" description="EGF-like" evidence="12">
    <location>
        <begin position="757"/>
        <end position="797"/>
    </location>
</feature>
<dbReference type="OrthoDB" id="10045365at2759"/>
<feature type="transmembrane region" description="Helical" evidence="11">
    <location>
        <begin position="80"/>
        <end position="97"/>
    </location>
</feature>
<dbReference type="GO" id="GO:0007160">
    <property type="term" value="P:cell-matrix adhesion"/>
    <property type="evidence" value="ECO:0007669"/>
    <property type="project" value="InterPro"/>
</dbReference>
<evidence type="ECO:0000256" key="5">
    <source>
        <dbReference type="ARBA" id="ARBA00022737"/>
    </source>
</evidence>
<evidence type="ECO:0000256" key="2">
    <source>
        <dbReference type="ARBA" id="ARBA00022525"/>
    </source>
</evidence>
<comment type="caution">
    <text evidence="14">The sequence shown here is derived from an EMBL/GenBank/DDBJ whole genome shotgun (WGS) entry which is preliminary data.</text>
</comment>
<dbReference type="PROSITE" id="PS00010">
    <property type="entry name" value="ASX_HYDROXYL"/>
    <property type="match status" value="4"/>
</dbReference>
<feature type="compositionally biased region" description="Basic residues" evidence="10">
    <location>
        <begin position="403"/>
        <end position="412"/>
    </location>
</feature>